<accession>A0A517QZ66</accession>
<proteinExistence type="predicted"/>
<name>A0A517QZ66_9PLAN</name>
<evidence type="ECO:0000313" key="1">
    <source>
        <dbReference type="EMBL" id="QDT36898.1"/>
    </source>
</evidence>
<evidence type="ECO:0000313" key="2">
    <source>
        <dbReference type="Proteomes" id="UP000317318"/>
    </source>
</evidence>
<dbReference type="KEGG" id="svp:Pan189_12620"/>
<protein>
    <submittedName>
        <fullName evidence="1">Uncharacterized protein</fullName>
    </submittedName>
</protein>
<gene>
    <name evidence="1" type="ORF">Pan189_12620</name>
</gene>
<dbReference type="Proteomes" id="UP000317318">
    <property type="component" value="Chromosome"/>
</dbReference>
<keyword evidence="2" id="KW-1185">Reference proteome</keyword>
<dbReference type="AlphaFoldDB" id="A0A517QZ66"/>
<reference evidence="1 2" key="1">
    <citation type="submission" date="2019-02" db="EMBL/GenBank/DDBJ databases">
        <title>Deep-cultivation of Planctomycetes and their phenomic and genomic characterization uncovers novel biology.</title>
        <authorList>
            <person name="Wiegand S."/>
            <person name="Jogler M."/>
            <person name="Boedeker C."/>
            <person name="Pinto D."/>
            <person name="Vollmers J."/>
            <person name="Rivas-Marin E."/>
            <person name="Kohn T."/>
            <person name="Peeters S.H."/>
            <person name="Heuer A."/>
            <person name="Rast P."/>
            <person name="Oberbeckmann S."/>
            <person name="Bunk B."/>
            <person name="Jeske O."/>
            <person name="Meyerdierks A."/>
            <person name="Storesund J.E."/>
            <person name="Kallscheuer N."/>
            <person name="Luecker S."/>
            <person name="Lage O.M."/>
            <person name="Pohl T."/>
            <person name="Merkel B.J."/>
            <person name="Hornburger P."/>
            <person name="Mueller R.-W."/>
            <person name="Bruemmer F."/>
            <person name="Labrenz M."/>
            <person name="Spormann A.M."/>
            <person name="Op den Camp H."/>
            <person name="Overmann J."/>
            <person name="Amann R."/>
            <person name="Jetten M.S.M."/>
            <person name="Mascher T."/>
            <person name="Medema M.H."/>
            <person name="Devos D.P."/>
            <person name="Kaster A.-K."/>
            <person name="Ovreas L."/>
            <person name="Rohde M."/>
            <person name="Galperin M.Y."/>
            <person name="Jogler C."/>
        </authorList>
    </citation>
    <scope>NUCLEOTIDE SEQUENCE [LARGE SCALE GENOMIC DNA]</scope>
    <source>
        <strain evidence="1 2">Pan189</strain>
    </source>
</reference>
<dbReference type="EMBL" id="CP036268">
    <property type="protein sequence ID" value="QDT36898.1"/>
    <property type="molecule type" value="Genomic_DNA"/>
</dbReference>
<organism evidence="1 2">
    <name type="scientific">Stratiformator vulcanicus</name>
    <dbReference type="NCBI Taxonomy" id="2527980"/>
    <lineage>
        <taxon>Bacteria</taxon>
        <taxon>Pseudomonadati</taxon>
        <taxon>Planctomycetota</taxon>
        <taxon>Planctomycetia</taxon>
        <taxon>Planctomycetales</taxon>
        <taxon>Planctomycetaceae</taxon>
        <taxon>Stratiformator</taxon>
    </lineage>
</organism>
<sequence length="117" mass="13454">MGGPSSYMRERIRRQRENARWLDITLRNPDGVKKLRVGRDHGPRLGGQWVKAYPRSRKLVIERFLAHHRRLVAGLLRRQQPRTLGVGRHMTGAVLKTTPPPTVKMAQLTITHDVGHQ</sequence>